<comment type="caution">
    <text evidence="9">The sequence shown here is derived from an EMBL/GenBank/DDBJ whole genome shotgun (WGS) entry which is preliminary data.</text>
</comment>
<reference evidence="9" key="1">
    <citation type="submission" date="2020-04" db="EMBL/GenBank/DDBJ databases">
        <authorList>
            <person name="Zhang T."/>
        </authorList>
    </citation>
    <scope>NUCLEOTIDE SEQUENCE</scope>
    <source>
        <strain evidence="9">HKST-UBA79</strain>
    </source>
</reference>
<keyword evidence="3" id="KW-0479">Metal-binding</keyword>
<evidence type="ECO:0000256" key="4">
    <source>
        <dbReference type="ARBA" id="ARBA00022801"/>
    </source>
</evidence>
<dbReference type="Gene3D" id="3.90.1640.10">
    <property type="entry name" value="inorganic pyrophosphatase (n-terminal core)"/>
    <property type="match status" value="1"/>
</dbReference>
<dbReference type="PANTHER" id="PTHR12112:SF22">
    <property type="entry name" value="MANGANESE-DEPENDENT INORGANIC PYROPHOSPHATASE-RELATED"/>
    <property type="match status" value="1"/>
</dbReference>
<dbReference type="SUPFAM" id="SSF64182">
    <property type="entry name" value="DHH phosphoesterases"/>
    <property type="match status" value="1"/>
</dbReference>
<evidence type="ECO:0000313" key="10">
    <source>
        <dbReference type="Proteomes" id="UP000740557"/>
    </source>
</evidence>
<dbReference type="Gene3D" id="3.10.310.20">
    <property type="entry name" value="DHHA2 domain"/>
    <property type="match status" value="1"/>
</dbReference>
<proteinExistence type="predicted"/>
<dbReference type="AlphaFoldDB" id="A0A955ECH4"/>
<evidence type="ECO:0000313" key="9">
    <source>
        <dbReference type="EMBL" id="MCA9308412.1"/>
    </source>
</evidence>
<keyword evidence="4" id="KW-0378">Hydrolase</keyword>
<evidence type="ECO:0000256" key="2">
    <source>
        <dbReference type="ARBA" id="ARBA00012146"/>
    </source>
</evidence>
<feature type="domain" description="DHHA2" evidence="8">
    <location>
        <begin position="124"/>
        <end position="249"/>
    </location>
</feature>
<dbReference type="EMBL" id="JAGQNX010000081">
    <property type="protein sequence ID" value="MCA9308412.1"/>
    <property type="molecule type" value="Genomic_DNA"/>
</dbReference>
<reference evidence="9" key="2">
    <citation type="journal article" date="2021" name="Microbiome">
        <title>Successional dynamics and alternative stable states in a saline activated sludge microbial community over 9 years.</title>
        <authorList>
            <person name="Wang Y."/>
            <person name="Ye J."/>
            <person name="Ju F."/>
            <person name="Liu L."/>
            <person name="Boyd J.A."/>
            <person name="Deng Y."/>
            <person name="Parks D.H."/>
            <person name="Jiang X."/>
            <person name="Yin X."/>
            <person name="Woodcroft B.J."/>
            <person name="Tyson G.W."/>
            <person name="Hugenholtz P."/>
            <person name="Polz M.F."/>
            <person name="Zhang T."/>
        </authorList>
    </citation>
    <scope>NUCLEOTIDE SEQUENCE</scope>
    <source>
        <strain evidence="9">HKST-UBA79</strain>
    </source>
</reference>
<dbReference type="InterPro" id="IPR004097">
    <property type="entry name" value="DHHA2"/>
</dbReference>
<dbReference type="InterPro" id="IPR038222">
    <property type="entry name" value="DHHA2_dom_sf"/>
</dbReference>
<evidence type="ECO:0000256" key="3">
    <source>
        <dbReference type="ARBA" id="ARBA00022723"/>
    </source>
</evidence>
<dbReference type="Proteomes" id="UP000740557">
    <property type="component" value="Unassembled WGS sequence"/>
</dbReference>
<name>A0A955ECH4_UNCKA</name>
<gene>
    <name evidence="9" type="ORF">KC980_02790</name>
</gene>
<dbReference type="EC" id="3.6.1.1" evidence="2"/>
<dbReference type="InterPro" id="IPR038763">
    <property type="entry name" value="DHH_sf"/>
</dbReference>
<organism evidence="9 10">
    <name type="scientific">candidate division WWE3 bacterium</name>
    <dbReference type="NCBI Taxonomy" id="2053526"/>
    <lineage>
        <taxon>Bacteria</taxon>
        <taxon>Katanobacteria</taxon>
    </lineage>
</organism>
<dbReference type="SMART" id="SM01131">
    <property type="entry name" value="DHHA2"/>
    <property type="match status" value="1"/>
</dbReference>
<dbReference type="GO" id="GO:0005737">
    <property type="term" value="C:cytoplasm"/>
    <property type="evidence" value="ECO:0007669"/>
    <property type="project" value="InterPro"/>
</dbReference>
<dbReference type="InterPro" id="IPR001667">
    <property type="entry name" value="DDH_dom"/>
</dbReference>
<evidence type="ECO:0000259" key="8">
    <source>
        <dbReference type="SMART" id="SM01131"/>
    </source>
</evidence>
<evidence type="ECO:0000256" key="1">
    <source>
        <dbReference type="ARBA" id="ARBA00001936"/>
    </source>
</evidence>
<dbReference type="Pfam" id="PF01368">
    <property type="entry name" value="DHH"/>
    <property type="match status" value="1"/>
</dbReference>
<sequence>NISEVSFTNTDQIILVDHNEEAQRVESINNDNVVEIVDHHKININFTKPLRIDVRPLGSTSTVVMQLFKENNVEASKDTKALALAAILSDTQGLKASTTTGTDAEFAEQLAKDLDLDLEKLTFEIFKAKSDITGLTVNQIATKDFKVFEFGTQKVFINQIETVEPETILENAKVYAQELENVKVQHGASQGYIVVTDILKVNSHIIYSNDIEKQIAEEAFTTTGDEFVANIGPKMSRKKDIAPAIEKVVLG</sequence>
<accession>A0A955ECH4</accession>
<protein>
    <recommendedName>
        <fullName evidence="2">inorganic diphosphatase</fullName>
        <ecNumber evidence="2">3.6.1.1</ecNumber>
    </recommendedName>
    <alternativeName>
        <fullName evidence="6">Pyrophosphate phospho-hydrolase</fullName>
    </alternativeName>
</protein>
<dbReference type="Pfam" id="PF02833">
    <property type="entry name" value="DHHA2"/>
    <property type="match status" value="1"/>
</dbReference>
<feature type="non-terminal residue" evidence="9">
    <location>
        <position position="1"/>
    </location>
</feature>
<dbReference type="GO" id="GO:0046872">
    <property type="term" value="F:metal ion binding"/>
    <property type="evidence" value="ECO:0007669"/>
    <property type="project" value="UniProtKB-KW"/>
</dbReference>
<dbReference type="GO" id="GO:0004427">
    <property type="term" value="F:inorganic diphosphate phosphatase activity"/>
    <property type="evidence" value="ECO:0007669"/>
    <property type="project" value="UniProtKB-EC"/>
</dbReference>
<comment type="catalytic activity">
    <reaction evidence="7">
        <text>diphosphate + H2O = 2 phosphate + H(+)</text>
        <dbReference type="Rhea" id="RHEA:24576"/>
        <dbReference type="ChEBI" id="CHEBI:15377"/>
        <dbReference type="ChEBI" id="CHEBI:15378"/>
        <dbReference type="ChEBI" id="CHEBI:33019"/>
        <dbReference type="ChEBI" id="CHEBI:43474"/>
        <dbReference type="EC" id="3.6.1.1"/>
    </reaction>
</comment>
<evidence type="ECO:0000256" key="7">
    <source>
        <dbReference type="ARBA" id="ARBA00047820"/>
    </source>
</evidence>
<evidence type="ECO:0000256" key="6">
    <source>
        <dbReference type="ARBA" id="ARBA00032535"/>
    </source>
</evidence>
<evidence type="ECO:0000256" key="5">
    <source>
        <dbReference type="ARBA" id="ARBA00023211"/>
    </source>
</evidence>
<comment type="cofactor">
    <cofactor evidence="1">
        <name>Mn(2+)</name>
        <dbReference type="ChEBI" id="CHEBI:29035"/>
    </cofactor>
</comment>
<keyword evidence="5" id="KW-0464">Manganese</keyword>
<dbReference type="PANTHER" id="PTHR12112">
    <property type="entry name" value="BNIP - RELATED"/>
    <property type="match status" value="1"/>
</dbReference>